<feature type="transmembrane region" description="Helical" evidence="1">
    <location>
        <begin position="48"/>
        <end position="66"/>
    </location>
</feature>
<reference evidence="2 3" key="1">
    <citation type="submission" date="2023-09" db="EMBL/GenBank/DDBJ databases">
        <authorList>
            <person name="Page C.A."/>
            <person name="Perez-Diaz I.M."/>
        </authorList>
    </citation>
    <scope>NUCLEOTIDE SEQUENCE [LARGE SCALE GENOMIC DNA]</scope>
    <source>
        <strain evidence="2 3">Ll15</strain>
    </source>
</reference>
<accession>A0ABZ0RR40</accession>
<evidence type="ECO:0000313" key="3">
    <source>
        <dbReference type="Proteomes" id="UP001322664"/>
    </source>
</evidence>
<gene>
    <name evidence="2" type="ORF">R6U77_12435</name>
</gene>
<keyword evidence="1" id="KW-1133">Transmembrane helix</keyword>
<dbReference type="InterPro" id="IPR017259">
    <property type="entry name" value="UCP037672"/>
</dbReference>
<keyword evidence="1" id="KW-0472">Membrane</keyword>
<evidence type="ECO:0000256" key="1">
    <source>
        <dbReference type="SAM" id="Phobius"/>
    </source>
</evidence>
<dbReference type="Pfam" id="PF12650">
    <property type="entry name" value="DUF3784"/>
    <property type="match status" value="1"/>
</dbReference>
<dbReference type="RefSeq" id="WP_319835876.1">
    <property type="nucleotide sequence ID" value="NZ_CP137624.1"/>
</dbReference>
<feature type="transmembrane region" description="Helical" evidence="1">
    <location>
        <begin position="6"/>
        <end position="27"/>
    </location>
</feature>
<feature type="transmembrane region" description="Helical" evidence="1">
    <location>
        <begin position="119"/>
        <end position="137"/>
    </location>
</feature>
<keyword evidence="1" id="KW-0812">Transmembrane</keyword>
<dbReference type="EMBL" id="CP137624">
    <property type="protein sequence ID" value="WPK10689.1"/>
    <property type="molecule type" value="Genomic_DNA"/>
</dbReference>
<name>A0ABZ0RR40_9BACI</name>
<feature type="transmembrane region" description="Helical" evidence="1">
    <location>
        <begin position="72"/>
        <end position="91"/>
    </location>
</feature>
<dbReference type="Proteomes" id="UP001322664">
    <property type="component" value="Chromosome"/>
</dbReference>
<protein>
    <submittedName>
        <fullName evidence="2">DUF3784 domain-containing protein</fullName>
    </submittedName>
</protein>
<keyword evidence="3" id="KW-1185">Reference proteome</keyword>
<proteinExistence type="predicted"/>
<evidence type="ECO:0000313" key="2">
    <source>
        <dbReference type="EMBL" id="WPK10689.1"/>
    </source>
</evidence>
<sequence>MVWIIIAAVLVFLGFAVHKFKWYFLISGYNTMSKEQKKHVDIEGLSRFIGRYMYGIALLFLALGAADRFGYHRLMTPLIIVLIISAIVIVIKSQKFNHNIMDEHGKLKKGAGKQLKKPAIILAVTFVGVAILIYFSLQQTSIIATEQQLEVKGVYGNEYGWKNIQQLELIETLPEIAVRTNGSAVGTKLKGHFKLENGEKAKLFVDKSKPPFIRFVADDQIVIFNLASSEETRAMYETMQRYVK</sequence>
<organism evidence="2 3">
    <name type="scientific">Lysinibacillus louembei</name>
    <dbReference type="NCBI Taxonomy" id="1470088"/>
    <lineage>
        <taxon>Bacteria</taxon>
        <taxon>Bacillati</taxon>
        <taxon>Bacillota</taxon>
        <taxon>Bacilli</taxon>
        <taxon>Bacillales</taxon>
        <taxon>Bacillaceae</taxon>
        <taxon>Lysinibacillus</taxon>
    </lineage>
</organism>